<evidence type="ECO:0000313" key="2">
    <source>
        <dbReference type="EMBL" id="RYO88022.1"/>
    </source>
</evidence>
<gene>
    <name evidence="2" type="ORF">DL764_008781</name>
</gene>
<sequence length="330" mass="37340">MADILLERNAEWSLVTNNCQLLANRLLMGKDFEYIIPRFPSNLGDKTNDDDFHGPRYLISFGNHIEGFGKSFYQANCLITNYCQSMPTIDYDLLEYVHWSPEQSSGPSLEVDPFSKALGELSLLNYNPDTAPLPVEQLWFMPNDSLSLLQFHLLRQPHKYRDLSKKPLRDKEWLKNRLAVMQLLDVFASFTGALGVFLFNLFVREPQLLKLITIPPSRVLGNMRADEKLRILRGLGSRGVIYDITNRGSSAMAQVVNLRRRLSGDPVYGEEVLCRIVGFFVAPIALVSPAAAKAVGGSFRLHNGFWIGVNVGGHTYVMQYLGRKVKNTRN</sequence>
<dbReference type="OrthoDB" id="4455544at2759"/>
<proteinExistence type="predicted"/>
<feature type="transmembrane region" description="Helical" evidence="1">
    <location>
        <begin position="178"/>
        <end position="203"/>
    </location>
</feature>
<keyword evidence="1" id="KW-0812">Transmembrane</keyword>
<accession>A0A4Q4SWP3</accession>
<name>A0A4Q4SWP3_9PEZI</name>
<evidence type="ECO:0000313" key="3">
    <source>
        <dbReference type="Proteomes" id="UP000293360"/>
    </source>
</evidence>
<evidence type="ECO:0000256" key="1">
    <source>
        <dbReference type="SAM" id="Phobius"/>
    </source>
</evidence>
<dbReference type="AlphaFoldDB" id="A0A4Q4SWP3"/>
<organism evidence="2 3">
    <name type="scientific">Monosporascus ibericus</name>
    <dbReference type="NCBI Taxonomy" id="155417"/>
    <lineage>
        <taxon>Eukaryota</taxon>
        <taxon>Fungi</taxon>
        <taxon>Dikarya</taxon>
        <taxon>Ascomycota</taxon>
        <taxon>Pezizomycotina</taxon>
        <taxon>Sordariomycetes</taxon>
        <taxon>Xylariomycetidae</taxon>
        <taxon>Xylariales</taxon>
        <taxon>Xylariales incertae sedis</taxon>
        <taxon>Monosporascus</taxon>
    </lineage>
</organism>
<protein>
    <submittedName>
        <fullName evidence="2">Uncharacterized protein</fullName>
    </submittedName>
</protein>
<reference evidence="2 3" key="1">
    <citation type="submission" date="2018-06" db="EMBL/GenBank/DDBJ databases">
        <title>Complete Genomes of Monosporascus.</title>
        <authorList>
            <person name="Robinson A.J."/>
            <person name="Natvig D.O."/>
        </authorList>
    </citation>
    <scope>NUCLEOTIDE SEQUENCE [LARGE SCALE GENOMIC DNA]</scope>
    <source>
        <strain evidence="2 3">CBS 110550</strain>
    </source>
</reference>
<keyword evidence="3" id="KW-1185">Reference proteome</keyword>
<dbReference type="STRING" id="155417.A0A4Q4SWP3"/>
<comment type="caution">
    <text evidence="2">The sequence shown here is derived from an EMBL/GenBank/DDBJ whole genome shotgun (WGS) entry which is preliminary data.</text>
</comment>
<keyword evidence="1" id="KW-0472">Membrane</keyword>
<keyword evidence="1" id="KW-1133">Transmembrane helix</keyword>
<dbReference type="Proteomes" id="UP000293360">
    <property type="component" value="Unassembled WGS sequence"/>
</dbReference>
<dbReference type="EMBL" id="QJNU01000732">
    <property type="protein sequence ID" value="RYO88022.1"/>
    <property type="molecule type" value="Genomic_DNA"/>
</dbReference>